<dbReference type="PIRSF" id="PIRSF012560">
    <property type="entry name" value="Pullulanase"/>
    <property type="match status" value="1"/>
</dbReference>
<dbReference type="OrthoDB" id="2433183at2"/>
<reference evidence="1 2" key="1">
    <citation type="submission" date="2014-11" db="EMBL/GenBank/DDBJ databases">
        <title>Genome sequence and analysis of novel Kurthia sp.</title>
        <authorList>
            <person name="Lawson J.N."/>
            <person name="Gonzalez J.E."/>
            <person name="Rinauldi L."/>
            <person name="Xuan Z."/>
            <person name="Firman A."/>
            <person name="Shaddox L."/>
            <person name="Trudeau A."/>
            <person name="Shah S."/>
            <person name="Reiman D."/>
        </authorList>
    </citation>
    <scope>NUCLEOTIDE SEQUENCE [LARGE SCALE GENOMIC DNA]</scope>
    <source>
        <strain evidence="1 2">3B1D</strain>
    </source>
</reference>
<dbReference type="EMBL" id="JTFC01000003">
    <property type="protein sequence ID" value="RUS58377.1"/>
    <property type="molecule type" value="Genomic_DNA"/>
</dbReference>
<dbReference type="RefSeq" id="WP_126989002.1">
    <property type="nucleotide sequence ID" value="NZ_JTFC01000003.1"/>
</dbReference>
<dbReference type="Proteomes" id="UP000288623">
    <property type="component" value="Unassembled WGS sequence"/>
</dbReference>
<protein>
    <recommendedName>
        <fullName evidence="3">NERD domain-containing protein</fullName>
    </recommendedName>
</protein>
<proteinExistence type="predicted"/>
<evidence type="ECO:0000313" key="1">
    <source>
        <dbReference type="EMBL" id="RUS58377.1"/>
    </source>
</evidence>
<keyword evidence="2" id="KW-1185">Reference proteome</keyword>
<gene>
    <name evidence="1" type="ORF">QI30_00450</name>
</gene>
<accession>A0A433RYP0</accession>
<sequence>MAQLIKLQDYVSRYQIDLKRYPTQYVRLKHVQWKRMNEEWRANNHAALELEEIMIDEQNKKPNLFKRLFKRKEKESWDNPWEQGSSALEIDDRADDLIPDEVSTLNFNPTLLYNPQNEEELKRMYLDQLFHFQLKWASSTLREKSHLDPKYQRDTWLRTLVQKLPDTYFVLYDPILQLKKAPIEIGVIVLAPTECYVIQLVEEEDVAAFTGDSKERFWTKKIGEQDKRVLNPLIGLKRMEKVVHQIFEEADVSLDIHRILLSRNGYIDYPGSIYGIKIVDRRHYDAWFEELKRNASPMKHLQFKAAEALLEHSQTTSFNRADWYKTKDDVEKFDL</sequence>
<name>A0A433RYP0_9BACL</name>
<organism evidence="1 2">
    <name type="scientific">Candidatus Kurthia intestinigallinarum</name>
    <dbReference type="NCBI Taxonomy" id="1562256"/>
    <lineage>
        <taxon>Bacteria</taxon>
        <taxon>Bacillati</taxon>
        <taxon>Bacillota</taxon>
        <taxon>Bacilli</taxon>
        <taxon>Bacillales</taxon>
        <taxon>Caryophanaceae</taxon>
        <taxon>Kurthia</taxon>
    </lineage>
</organism>
<evidence type="ECO:0000313" key="2">
    <source>
        <dbReference type="Proteomes" id="UP000288623"/>
    </source>
</evidence>
<dbReference type="InterPro" id="IPR012397">
    <property type="entry name" value="Pullulanase"/>
</dbReference>
<evidence type="ECO:0008006" key="3">
    <source>
        <dbReference type="Google" id="ProtNLM"/>
    </source>
</evidence>
<dbReference type="AlphaFoldDB" id="A0A433RYP0"/>
<comment type="caution">
    <text evidence="1">The sequence shown here is derived from an EMBL/GenBank/DDBJ whole genome shotgun (WGS) entry which is preliminary data.</text>
</comment>